<organism evidence="3 4">
    <name type="scientific">Sphaerotilus microaerophilus</name>
    <dbReference type="NCBI Taxonomy" id="2914710"/>
    <lineage>
        <taxon>Bacteria</taxon>
        <taxon>Pseudomonadati</taxon>
        <taxon>Pseudomonadota</taxon>
        <taxon>Betaproteobacteria</taxon>
        <taxon>Burkholderiales</taxon>
        <taxon>Sphaerotilaceae</taxon>
        <taxon>Sphaerotilus</taxon>
    </lineage>
</organism>
<dbReference type="PROSITE" id="PS50883">
    <property type="entry name" value="EAL"/>
    <property type="match status" value="1"/>
</dbReference>
<keyword evidence="4" id="KW-1185">Reference proteome</keyword>
<keyword evidence="1" id="KW-0812">Transmembrane</keyword>
<gene>
    <name evidence="3" type="primary">dos</name>
    <name evidence="3" type="ORF">CATMQ487_46550</name>
</gene>
<feature type="domain" description="EAL" evidence="2">
    <location>
        <begin position="171"/>
        <end position="425"/>
    </location>
</feature>
<sequence>MRRMLLLGSGLTAVFCVGWGTFFALHGNRAIAALDLVCILLSALTFHLVQRGRIRQAARLLSGVLYGVMTFNAAYLDVPSLGVPRSAHAFLLGYAVVAVLLMRDEPPWLRHGVPLLFLCTYAVLASSNAGPQTAFMLPDSVRAPGVWINHGFVVALVYGALWIIQADVAQRNGQGRELERALLQGELLLYLQPQVGEDGRILGAEALLRWQHPQRGMVSPGEFIPLAERSGLMPALGDWVLRTACLRLAAWRLDARTAGLQLAVNVSASQFTQPDFVARVLARVAEAGIDPSMLKLELTESVLADDLDAVVAKMAVLKAHGIGFSLDDFGTGFSSLSYLRRLPLDQLKIDQSFVRNMLASPNDAAIAQTVVALGRTLGLQVIAEGVETDEQRSFLCEMGCEAFQGYLFSRPVPPAEFEAQLHGAWRPLVPLASTPLAGPAEGARDRQIEHT</sequence>
<dbReference type="SUPFAM" id="SSF141868">
    <property type="entry name" value="EAL domain-like"/>
    <property type="match status" value="1"/>
</dbReference>
<dbReference type="PANTHER" id="PTHR33121:SF79">
    <property type="entry name" value="CYCLIC DI-GMP PHOSPHODIESTERASE PDED-RELATED"/>
    <property type="match status" value="1"/>
</dbReference>
<name>A0ABM7YSS3_9BURK</name>
<dbReference type="InterPro" id="IPR050706">
    <property type="entry name" value="Cyclic-di-GMP_PDE-like"/>
</dbReference>
<keyword evidence="1" id="KW-0472">Membrane</keyword>
<accession>A0ABM7YSS3</accession>
<feature type="transmembrane region" description="Helical" evidence="1">
    <location>
        <begin position="108"/>
        <end position="126"/>
    </location>
</feature>
<dbReference type="InterPro" id="IPR035919">
    <property type="entry name" value="EAL_sf"/>
</dbReference>
<dbReference type="Pfam" id="PF00563">
    <property type="entry name" value="EAL"/>
    <property type="match status" value="1"/>
</dbReference>
<dbReference type="Proteomes" id="UP001057498">
    <property type="component" value="Chromosome"/>
</dbReference>
<feature type="transmembrane region" description="Helical" evidence="1">
    <location>
        <begin position="57"/>
        <end position="76"/>
    </location>
</feature>
<feature type="transmembrane region" description="Helical" evidence="1">
    <location>
        <begin position="82"/>
        <end position="101"/>
    </location>
</feature>
<feature type="transmembrane region" description="Helical" evidence="1">
    <location>
        <begin position="146"/>
        <end position="164"/>
    </location>
</feature>
<dbReference type="EMBL" id="AP025730">
    <property type="protein sequence ID" value="BDI07685.1"/>
    <property type="molecule type" value="Genomic_DNA"/>
</dbReference>
<dbReference type="PANTHER" id="PTHR33121">
    <property type="entry name" value="CYCLIC DI-GMP PHOSPHODIESTERASE PDEF"/>
    <property type="match status" value="1"/>
</dbReference>
<evidence type="ECO:0000259" key="2">
    <source>
        <dbReference type="PROSITE" id="PS50883"/>
    </source>
</evidence>
<dbReference type="CDD" id="cd01948">
    <property type="entry name" value="EAL"/>
    <property type="match status" value="1"/>
</dbReference>
<evidence type="ECO:0000313" key="4">
    <source>
        <dbReference type="Proteomes" id="UP001057498"/>
    </source>
</evidence>
<reference evidence="3" key="1">
    <citation type="submission" date="2022-04" db="EMBL/GenBank/DDBJ databases">
        <title>Whole genome sequence of Sphaerotilus sp. FB-5.</title>
        <authorList>
            <person name="Takeda M."/>
            <person name="Narihara S."/>
            <person name="Akimoto M."/>
            <person name="Akimoto R."/>
            <person name="Nishiyashiki S."/>
            <person name="Murakami T."/>
        </authorList>
    </citation>
    <scope>NUCLEOTIDE SEQUENCE</scope>
    <source>
        <strain evidence="3">FB-5</strain>
    </source>
</reference>
<dbReference type="SMART" id="SM00052">
    <property type="entry name" value="EAL"/>
    <property type="match status" value="1"/>
</dbReference>
<feature type="transmembrane region" description="Helical" evidence="1">
    <location>
        <begin position="30"/>
        <end position="50"/>
    </location>
</feature>
<evidence type="ECO:0000256" key="1">
    <source>
        <dbReference type="SAM" id="Phobius"/>
    </source>
</evidence>
<protein>
    <submittedName>
        <fullName evidence="3">Cyclic diguanylate phosphodiesterase</fullName>
    </submittedName>
</protein>
<dbReference type="InterPro" id="IPR001633">
    <property type="entry name" value="EAL_dom"/>
</dbReference>
<keyword evidence="1" id="KW-1133">Transmembrane helix</keyword>
<dbReference type="Gene3D" id="3.20.20.450">
    <property type="entry name" value="EAL domain"/>
    <property type="match status" value="1"/>
</dbReference>
<evidence type="ECO:0000313" key="3">
    <source>
        <dbReference type="EMBL" id="BDI07685.1"/>
    </source>
</evidence>
<proteinExistence type="predicted"/>